<proteinExistence type="predicted"/>
<sequence>MRPNRRKRITKHHQRLVRFRRQTYFKHIKFLEEEQQAQSQLASIESQSKSKS</sequence>
<accession>A0AA37WY74</accession>
<dbReference type="EMBL" id="BSPO01000002">
    <property type="protein sequence ID" value="GLS82731.1"/>
    <property type="molecule type" value="Genomic_DNA"/>
</dbReference>
<reference evidence="1 2" key="1">
    <citation type="journal article" date="2014" name="Int. J. Syst. Evol. Microbiol.">
        <title>Complete genome sequence of Corynebacterium casei LMG S-19264T (=DSM 44701T), isolated from a smear-ripened cheese.</title>
        <authorList>
            <consortium name="US DOE Joint Genome Institute (JGI-PGF)"/>
            <person name="Walter F."/>
            <person name="Albersmeier A."/>
            <person name="Kalinowski J."/>
            <person name="Ruckert C."/>
        </authorList>
    </citation>
    <scope>NUCLEOTIDE SEQUENCE [LARGE SCALE GENOMIC DNA]</scope>
    <source>
        <strain evidence="1 2">NBRC 112785</strain>
    </source>
</reference>
<gene>
    <name evidence="1" type="ORF">GCM10007894_07080</name>
</gene>
<dbReference type="AlphaFoldDB" id="A0AA37WY74"/>
<name>A0AA37WY74_9GAMM</name>
<organism evidence="1 2">
    <name type="scientific">Paraferrimonas haliotis</name>
    <dbReference type="NCBI Taxonomy" id="2013866"/>
    <lineage>
        <taxon>Bacteria</taxon>
        <taxon>Pseudomonadati</taxon>
        <taxon>Pseudomonadota</taxon>
        <taxon>Gammaproteobacteria</taxon>
        <taxon>Alteromonadales</taxon>
        <taxon>Ferrimonadaceae</taxon>
        <taxon>Paraferrimonas</taxon>
    </lineage>
</organism>
<comment type="caution">
    <text evidence="1">The sequence shown here is derived from an EMBL/GenBank/DDBJ whole genome shotgun (WGS) entry which is preliminary data.</text>
</comment>
<evidence type="ECO:0000313" key="2">
    <source>
        <dbReference type="Proteomes" id="UP001157439"/>
    </source>
</evidence>
<evidence type="ECO:0000313" key="1">
    <source>
        <dbReference type="EMBL" id="GLS82731.1"/>
    </source>
</evidence>
<dbReference type="Proteomes" id="UP001157439">
    <property type="component" value="Unassembled WGS sequence"/>
</dbReference>
<protein>
    <submittedName>
        <fullName evidence="1">Uncharacterized protein</fullName>
    </submittedName>
</protein>
<keyword evidence="2" id="KW-1185">Reference proteome</keyword>